<reference evidence="2 3" key="1">
    <citation type="submission" date="2018-10" db="EMBL/GenBank/DDBJ databases">
        <authorList>
            <person name="Ekblom R."/>
            <person name="Jareborg N."/>
        </authorList>
    </citation>
    <scope>NUCLEOTIDE SEQUENCE [LARGE SCALE GENOMIC DNA]</scope>
    <source>
        <tissue evidence="2">Muscle</tissue>
    </source>
</reference>
<feature type="compositionally biased region" description="Polar residues" evidence="1">
    <location>
        <begin position="74"/>
        <end position="92"/>
    </location>
</feature>
<dbReference type="Proteomes" id="UP000269945">
    <property type="component" value="Unassembled WGS sequence"/>
</dbReference>
<sequence>MFSDCRDLRPITVSVSKRDSQNHLCPEHWVHIYQQTPWLVPADPRPGFHAPLSTRQTATTLGILITFPGPSLGRKQSSPSQGLSLRTMQEIK</sequence>
<evidence type="ECO:0000256" key="1">
    <source>
        <dbReference type="SAM" id="MobiDB-lite"/>
    </source>
</evidence>
<evidence type="ECO:0000313" key="3">
    <source>
        <dbReference type="Proteomes" id="UP000269945"/>
    </source>
</evidence>
<evidence type="ECO:0000313" key="2">
    <source>
        <dbReference type="EMBL" id="VCW85430.1"/>
    </source>
</evidence>
<protein>
    <submittedName>
        <fullName evidence="2">Uncharacterized protein</fullName>
    </submittedName>
</protein>
<gene>
    <name evidence="2" type="ORF">BN2614_LOCUS1</name>
</gene>
<proteinExistence type="predicted"/>
<organism evidence="2 3">
    <name type="scientific">Gulo gulo</name>
    <name type="common">Wolverine</name>
    <name type="synonym">Gluton</name>
    <dbReference type="NCBI Taxonomy" id="48420"/>
    <lineage>
        <taxon>Eukaryota</taxon>
        <taxon>Metazoa</taxon>
        <taxon>Chordata</taxon>
        <taxon>Craniata</taxon>
        <taxon>Vertebrata</taxon>
        <taxon>Euteleostomi</taxon>
        <taxon>Mammalia</taxon>
        <taxon>Eutheria</taxon>
        <taxon>Laurasiatheria</taxon>
        <taxon>Carnivora</taxon>
        <taxon>Caniformia</taxon>
        <taxon>Musteloidea</taxon>
        <taxon>Mustelidae</taxon>
        <taxon>Guloninae</taxon>
        <taxon>Gulo</taxon>
    </lineage>
</organism>
<accession>A0A9X9LT93</accession>
<comment type="caution">
    <text evidence="2">The sequence shown here is derived from an EMBL/GenBank/DDBJ whole genome shotgun (WGS) entry which is preliminary data.</text>
</comment>
<dbReference type="EMBL" id="CYRY02015385">
    <property type="protein sequence ID" value="VCW85430.1"/>
    <property type="molecule type" value="Genomic_DNA"/>
</dbReference>
<dbReference type="AlphaFoldDB" id="A0A9X9LT93"/>
<name>A0A9X9LT93_GULGU</name>
<feature type="region of interest" description="Disordered" evidence="1">
    <location>
        <begin position="69"/>
        <end position="92"/>
    </location>
</feature>
<keyword evidence="3" id="KW-1185">Reference proteome</keyword>